<name>A0A8J6B2V0_9EUKA</name>
<organism evidence="6 7">
    <name type="scientific">Carpediemonas membranifera</name>
    <dbReference type="NCBI Taxonomy" id="201153"/>
    <lineage>
        <taxon>Eukaryota</taxon>
        <taxon>Metamonada</taxon>
        <taxon>Carpediemonas-like organisms</taxon>
        <taxon>Carpediemonas</taxon>
    </lineage>
</organism>
<dbReference type="PANTHER" id="PTHR10934:SF2">
    <property type="entry name" value="LARGE RIBOSOMAL SUBUNIT PROTEIN EL18"/>
    <property type="match status" value="1"/>
</dbReference>
<dbReference type="InterPro" id="IPR000039">
    <property type="entry name" value="Ribosomal_eL18"/>
</dbReference>
<evidence type="ECO:0000259" key="5">
    <source>
        <dbReference type="Pfam" id="PF17135"/>
    </source>
</evidence>
<accession>A0A8J6B2V0</accession>
<feature type="region of interest" description="Disordered" evidence="4">
    <location>
        <begin position="132"/>
        <end position="155"/>
    </location>
</feature>
<feature type="domain" description="Large ribosomal subunit protein uL15/eL18" evidence="5">
    <location>
        <begin position="5"/>
        <end position="152"/>
    </location>
</feature>
<dbReference type="GO" id="GO:0006412">
    <property type="term" value="P:translation"/>
    <property type="evidence" value="ECO:0007669"/>
    <property type="project" value="InterPro"/>
</dbReference>
<dbReference type="Pfam" id="PF17135">
    <property type="entry name" value="Ribosomal_L18"/>
    <property type="match status" value="1"/>
</dbReference>
<proteinExistence type="inferred from homology"/>
<comment type="similarity">
    <text evidence="1">Belongs to the eukaryotic ribosomal protein eL18 family.</text>
</comment>
<dbReference type="PANTHER" id="PTHR10934">
    <property type="entry name" value="60S RIBOSOMAL PROTEIN L18"/>
    <property type="match status" value="1"/>
</dbReference>
<comment type="caution">
    <text evidence="6">The sequence shown here is derived from an EMBL/GenBank/DDBJ whole genome shotgun (WGS) entry which is preliminary data.</text>
</comment>
<keyword evidence="7" id="KW-1185">Reference proteome</keyword>
<evidence type="ECO:0000256" key="2">
    <source>
        <dbReference type="ARBA" id="ARBA00022980"/>
    </source>
</evidence>
<dbReference type="Proteomes" id="UP000717585">
    <property type="component" value="Unassembled WGS sequence"/>
</dbReference>
<dbReference type="AlphaFoldDB" id="A0A8J6B2V0"/>
<dbReference type="SUPFAM" id="SSF52080">
    <property type="entry name" value="Ribosomal proteins L15p and L18e"/>
    <property type="match status" value="1"/>
</dbReference>
<reference evidence="6" key="1">
    <citation type="submission" date="2021-05" db="EMBL/GenBank/DDBJ databases">
        <title>A free-living protist that lacks canonical eukaryotic 1 DNA replication and segregation systems.</title>
        <authorList>
            <person name="Salas-Leiva D.E."/>
            <person name="Tromer E.C."/>
            <person name="Curtis B.A."/>
            <person name="Jerlstrom-Hultqvist J."/>
            <person name="Kolisko M."/>
            <person name="Yi Z."/>
            <person name="Salas-Leiva J.S."/>
            <person name="Gallot-Lavallee L."/>
            <person name="Kops G.J.P.L."/>
            <person name="Archibald J.M."/>
            <person name="Simpson A.G.B."/>
            <person name="Roger A.J."/>
        </authorList>
    </citation>
    <scope>NUCLEOTIDE SEQUENCE</scope>
    <source>
        <strain evidence="6">BICM</strain>
    </source>
</reference>
<dbReference type="InterPro" id="IPR036227">
    <property type="entry name" value="Ribosomal_uL15/eL18_sf"/>
</dbReference>
<protein>
    <submittedName>
        <fullName evidence="6">Ribosomal protein L18e/L15</fullName>
    </submittedName>
</protein>
<dbReference type="InterPro" id="IPR021131">
    <property type="entry name" value="Ribosomal_uL15/eL18"/>
</dbReference>
<evidence type="ECO:0000256" key="4">
    <source>
        <dbReference type="SAM" id="MobiDB-lite"/>
    </source>
</evidence>
<evidence type="ECO:0000313" key="7">
    <source>
        <dbReference type="Proteomes" id="UP000717585"/>
    </source>
</evidence>
<dbReference type="GO" id="GO:0003723">
    <property type="term" value="F:RNA binding"/>
    <property type="evidence" value="ECO:0007669"/>
    <property type="project" value="TreeGrafter"/>
</dbReference>
<sequence length="155" mass="17437">MDSVITRTYEQLARRTESAFAKRVHHRLQLTRVNRHPLSIASIARFVKDNETAVVVAPVTNDERMIVVPKMRVAALRFTEAARARIEKAGGECLTLDQLAVQCPTGKQCVLVRGKMHSREARKHFGIPGAKRSHVKPYVAGHGKNRKKEMSHGQH</sequence>
<evidence type="ECO:0000313" key="6">
    <source>
        <dbReference type="EMBL" id="KAG9391754.1"/>
    </source>
</evidence>
<dbReference type="OrthoDB" id="6353017at2759"/>
<keyword evidence="3" id="KW-0687">Ribonucleoprotein</keyword>
<dbReference type="EMBL" id="JAHDYR010000053">
    <property type="protein sequence ID" value="KAG9391754.1"/>
    <property type="molecule type" value="Genomic_DNA"/>
</dbReference>
<keyword evidence="2 6" id="KW-0689">Ribosomal protein</keyword>
<dbReference type="Gene3D" id="3.100.10.10">
    <property type="match status" value="1"/>
</dbReference>
<dbReference type="GO" id="GO:0003735">
    <property type="term" value="F:structural constituent of ribosome"/>
    <property type="evidence" value="ECO:0007669"/>
    <property type="project" value="InterPro"/>
</dbReference>
<evidence type="ECO:0000256" key="1">
    <source>
        <dbReference type="ARBA" id="ARBA00006815"/>
    </source>
</evidence>
<evidence type="ECO:0000256" key="3">
    <source>
        <dbReference type="ARBA" id="ARBA00023274"/>
    </source>
</evidence>
<dbReference type="GO" id="GO:0022625">
    <property type="term" value="C:cytosolic large ribosomal subunit"/>
    <property type="evidence" value="ECO:0007669"/>
    <property type="project" value="TreeGrafter"/>
</dbReference>
<gene>
    <name evidence="6" type="ORF">J8273_6530</name>
</gene>